<sequence>AAATSLLLAAGKTRDHVADGDGPYARRLVAAAASRMADRWDEAGARTGAAVGFDPSVLRDAVARQPELERATGIGLLELTEPTETATAAVFAHTAVIAGREGNAEALSEAGRFFGRLAHLIDAVEDIEEDAAAGAFNPLLATGTSPAEARRVCDDALRGLRLALADVEMEKPRLVRALLNREIGRTVDRVFAPYPEARRRHSASCKAPKSAHDEDAALQLLRVEDAHGEFPRAQFPPPGGHQPYPPQGQPYPQQPYPPQYPQGQYPQGQYPQGQYPGRQPQPGYGQGYGPPPGQPPYGGGGGGGGGGWFPGGPGHGGHGHGPRQRPPRPPWPVPCFTGTLVCVTCGLYQPAWSEWRGRSWDDRCVVTRECECSDCSCCDCGCCGSGNGSGSSGGGCCDCDCGCCDCGCGN</sequence>
<feature type="compositionally biased region" description="Pro residues" evidence="1">
    <location>
        <begin position="234"/>
        <end position="260"/>
    </location>
</feature>
<dbReference type="Pfam" id="PF18937">
    <property type="entry name" value="DUF5685"/>
    <property type="match status" value="1"/>
</dbReference>
<dbReference type="InterPro" id="IPR043740">
    <property type="entry name" value="DUF5685"/>
</dbReference>
<feature type="compositionally biased region" description="Low complexity" evidence="1">
    <location>
        <begin position="261"/>
        <end position="283"/>
    </location>
</feature>
<dbReference type="Proteomes" id="UP000261811">
    <property type="component" value="Unassembled WGS sequence"/>
</dbReference>
<name>A0A372JFB7_9ACTN</name>
<dbReference type="EMBL" id="QURH01000773">
    <property type="protein sequence ID" value="RFU38544.1"/>
    <property type="molecule type" value="Genomic_DNA"/>
</dbReference>
<feature type="region of interest" description="Disordered" evidence="1">
    <location>
        <begin position="229"/>
        <end position="330"/>
    </location>
</feature>
<reference evidence="2 3" key="1">
    <citation type="submission" date="2018-08" db="EMBL/GenBank/DDBJ databases">
        <title>Actinomadura jelena sp. nov., a novel Actinomycete isolated from soil in Chad.</title>
        <authorList>
            <person name="Shi L."/>
        </authorList>
    </citation>
    <scope>NUCLEOTIDE SEQUENCE [LARGE SCALE GENOMIC DNA]</scope>
    <source>
        <strain evidence="2 3">NEAU-G17</strain>
    </source>
</reference>
<evidence type="ECO:0000313" key="3">
    <source>
        <dbReference type="Proteomes" id="UP000261811"/>
    </source>
</evidence>
<dbReference type="AlphaFoldDB" id="A0A372JFB7"/>
<protein>
    <submittedName>
        <fullName evidence="2">Uncharacterized protein</fullName>
    </submittedName>
</protein>
<gene>
    <name evidence="2" type="ORF">DZF91_27135</name>
</gene>
<evidence type="ECO:0000256" key="1">
    <source>
        <dbReference type="SAM" id="MobiDB-lite"/>
    </source>
</evidence>
<feature type="compositionally biased region" description="Gly residues" evidence="1">
    <location>
        <begin position="296"/>
        <end position="316"/>
    </location>
</feature>
<feature type="non-terminal residue" evidence="2">
    <location>
        <position position="1"/>
    </location>
</feature>
<dbReference type="RefSeq" id="WP_117359998.1">
    <property type="nucleotide sequence ID" value="NZ_QURH01000773.1"/>
</dbReference>
<comment type="caution">
    <text evidence="2">The sequence shown here is derived from an EMBL/GenBank/DDBJ whole genome shotgun (WGS) entry which is preliminary data.</text>
</comment>
<organism evidence="2 3">
    <name type="scientific">Actinomadura logoneensis</name>
    <dbReference type="NCBI Taxonomy" id="2293572"/>
    <lineage>
        <taxon>Bacteria</taxon>
        <taxon>Bacillati</taxon>
        <taxon>Actinomycetota</taxon>
        <taxon>Actinomycetes</taxon>
        <taxon>Streptosporangiales</taxon>
        <taxon>Thermomonosporaceae</taxon>
        <taxon>Actinomadura</taxon>
    </lineage>
</organism>
<dbReference type="OrthoDB" id="3210612at2"/>
<feature type="compositionally biased region" description="Basic residues" evidence="1">
    <location>
        <begin position="317"/>
        <end position="326"/>
    </location>
</feature>
<evidence type="ECO:0000313" key="2">
    <source>
        <dbReference type="EMBL" id="RFU38544.1"/>
    </source>
</evidence>
<proteinExistence type="predicted"/>
<keyword evidence="3" id="KW-1185">Reference proteome</keyword>
<accession>A0A372JFB7</accession>